<reference evidence="3" key="1">
    <citation type="submission" date="2023-08" db="EMBL/GenBank/DDBJ databases">
        <title>A de novo genome assembly of Solanum verrucosum Schlechtendal, a Mexican diploid species geographically isolated from the other diploid A-genome species in potato relatives.</title>
        <authorList>
            <person name="Hosaka K."/>
        </authorList>
    </citation>
    <scope>NUCLEOTIDE SEQUENCE</scope>
    <source>
        <tissue evidence="3">Young leaves</tissue>
    </source>
</reference>
<evidence type="ECO:0000313" key="4">
    <source>
        <dbReference type="Proteomes" id="UP001234989"/>
    </source>
</evidence>
<proteinExistence type="predicted"/>
<dbReference type="InterPro" id="IPR041588">
    <property type="entry name" value="Integrase_H2C2"/>
</dbReference>
<feature type="domain" description="Integrase zinc-binding" evidence="1">
    <location>
        <begin position="1"/>
        <end position="33"/>
    </location>
</feature>
<sequence length="256" mass="29531">MYCDLQEIYWWNGMKNDIVGFVAMCPNCQQVKVENQKPGGLSQDISIPTCKWEDLNMDFIIGLPRTKRQHDSIRVIVDRIMKLAYFIPVKVSYMAEDYAILYLREMVGVVALIGPELVHEAMGKVRLIRGRLKTTQCRQKSYADVRRRNLEFDVHDWVYLKISPMKGVMRVAYELELPIELESVHPVFHVSILKKCDGDSTSIVPLEGLGVKENLSYEEVSIEILDRQVKKLCHDPEVPRSRNMEYLTSKGSHTSP</sequence>
<evidence type="ECO:0000259" key="2">
    <source>
        <dbReference type="Pfam" id="PF24626"/>
    </source>
</evidence>
<dbReference type="AlphaFoldDB" id="A0AAF0R0M2"/>
<gene>
    <name evidence="3" type="ORF">MTR67_023261</name>
</gene>
<dbReference type="Pfam" id="PF24626">
    <property type="entry name" value="SH3_Tf2-1"/>
    <property type="match status" value="1"/>
</dbReference>
<dbReference type="InterPro" id="IPR056924">
    <property type="entry name" value="SH3_Tf2-1"/>
</dbReference>
<dbReference type="EMBL" id="CP133616">
    <property type="protein sequence ID" value="WMV29876.1"/>
    <property type="molecule type" value="Genomic_DNA"/>
</dbReference>
<evidence type="ECO:0000313" key="3">
    <source>
        <dbReference type="EMBL" id="WMV29876.1"/>
    </source>
</evidence>
<feature type="domain" description="Tf2-1-like SH3-like" evidence="2">
    <location>
        <begin position="168"/>
        <end position="196"/>
    </location>
</feature>
<dbReference type="Proteomes" id="UP001234989">
    <property type="component" value="Chromosome 5"/>
</dbReference>
<protein>
    <submittedName>
        <fullName evidence="3">Uncharacterized protein</fullName>
    </submittedName>
</protein>
<name>A0AAF0R0M2_SOLVR</name>
<dbReference type="PANTHER" id="PTHR46148:SF56">
    <property type="entry name" value="RETROTRANSPOSON PROTEIN"/>
    <property type="match status" value="1"/>
</dbReference>
<organism evidence="3 4">
    <name type="scientific">Solanum verrucosum</name>
    <dbReference type="NCBI Taxonomy" id="315347"/>
    <lineage>
        <taxon>Eukaryota</taxon>
        <taxon>Viridiplantae</taxon>
        <taxon>Streptophyta</taxon>
        <taxon>Embryophyta</taxon>
        <taxon>Tracheophyta</taxon>
        <taxon>Spermatophyta</taxon>
        <taxon>Magnoliopsida</taxon>
        <taxon>eudicotyledons</taxon>
        <taxon>Gunneridae</taxon>
        <taxon>Pentapetalae</taxon>
        <taxon>asterids</taxon>
        <taxon>lamiids</taxon>
        <taxon>Solanales</taxon>
        <taxon>Solanaceae</taxon>
        <taxon>Solanoideae</taxon>
        <taxon>Solaneae</taxon>
        <taxon>Solanum</taxon>
    </lineage>
</organism>
<accession>A0AAF0R0M2</accession>
<dbReference type="Gene3D" id="1.10.340.70">
    <property type="match status" value="1"/>
</dbReference>
<evidence type="ECO:0000259" key="1">
    <source>
        <dbReference type="Pfam" id="PF17921"/>
    </source>
</evidence>
<dbReference type="PANTHER" id="PTHR46148">
    <property type="entry name" value="CHROMO DOMAIN-CONTAINING PROTEIN"/>
    <property type="match status" value="1"/>
</dbReference>
<dbReference type="Pfam" id="PF17921">
    <property type="entry name" value="Integrase_H2C2"/>
    <property type="match status" value="1"/>
</dbReference>
<keyword evidence="4" id="KW-1185">Reference proteome</keyword>